<evidence type="ECO:0000259" key="1">
    <source>
        <dbReference type="Pfam" id="PF13358"/>
    </source>
</evidence>
<dbReference type="Gene3D" id="3.30.420.10">
    <property type="entry name" value="Ribonuclease H-like superfamily/Ribonuclease H"/>
    <property type="match status" value="1"/>
</dbReference>
<protein>
    <recommendedName>
        <fullName evidence="1">Tc1-like transposase DDE domain-containing protein</fullName>
    </recommendedName>
</protein>
<dbReference type="EMBL" id="KN831993">
    <property type="protein sequence ID" value="KIO00876.1"/>
    <property type="molecule type" value="Genomic_DNA"/>
</dbReference>
<keyword evidence="3" id="KW-1185">Reference proteome</keyword>
<accession>A0A0C3P035</accession>
<evidence type="ECO:0000313" key="3">
    <source>
        <dbReference type="Proteomes" id="UP000054217"/>
    </source>
</evidence>
<reference evidence="3" key="2">
    <citation type="submission" date="2015-01" db="EMBL/GenBank/DDBJ databases">
        <title>Evolutionary Origins and Diversification of the Mycorrhizal Mutualists.</title>
        <authorList>
            <consortium name="DOE Joint Genome Institute"/>
            <consortium name="Mycorrhizal Genomics Consortium"/>
            <person name="Kohler A."/>
            <person name="Kuo A."/>
            <person name="Nagy L.G."/>
            <person name="Floudas D."/>
            <person name="Copeland A."/>
            <person name="Barry K.W."/>
            <person name="Cichocki N."/>
            <person name="Veneault-Fourrey C."/>
            <person name="LaButti K."/>
            <person name="Lindquist E.A."/>
            <person name="Lipzen A."/>
            <person name="Lundell T."/>
            <person name="Morin E."/>
            <person name="Murat C."/>
            <person name="Riley R."/>
            <person name="Ohm R."/>
            <person name="Sun H."/>
            <person name="Tunlid A."/>
            <person name="Henrissat B."/>
            <person name="Grigoriev I.V."/>
            <person name="Hibbett D.S."/>
            <person name="Martin F."/>
        </authorList>
    </citation>
    <scope>NUCLEOTIDE SEQUENCE [LARGE SCALE GENOMIC DNA]</scope>
    <source>
        <strain evidence="3">Marx 270</strain>
    </source>
</reference>
<dbReference type="GO" id="GO:0003676">
    <property type="term" value="F:nucleic acid binding"/>
    <property type="evidence" value="ECO:0007669"/>
    <property type="project" value="InterPro"/>
</dbReference>
<gene>
    <name evidence="2" type="ORF">M404DRAFT_151876</name>
</gene>
<dbReference type="InParanoid" id="A0A0C3P035"/>
<dbReference type="OrthoDB" id="2142724at2759"/>
<sequence>ITHVAAEHSAQKCLEYIARIGKYEPEQLVFVDESSVDCHTTYHGRAWSIRGMKAQHKAFFVHGRCFSVLPALSLVDGILHCDIVKGSFCTETFMCFIKGLLNNMQPYPAPNSVIVMDNCQIHKHADIQNLIEAR</sequence>
<name>A0A0C3P035_PISTI</name>
<dbReference type="STRING" id="870435.A0A0C3P035"/>
<feature type="non-terminal residue" evidence="2">
    <location>
        <position position="1"/>
    </location>
</feature>
<dbReference type="PANTHER" id="PTHR46564:SF1">
    <property type="entry name" value="TRANSPOSASE"/>
    <property type="match status" value="1"/>
</dbReference>
<dbReference type="InterPro" id="IPR038717">
    <property type="entry name" value="Tc1-like_DDE_dom"/>
</dbReference>
<dbReference type="HOGENOM" id="CLU_056788_11_1_1"/>
<feature type="domain" description="Tc1-like transposase DDE" evidence="1">
    <location>
        <begin position="27"/>
        <end position="133"/>
    </location>
</feature>
<dbReference type="Proteomes" id="UP000054217">
    <property type="component" value="Unassembled WGS sequence"/>
</dbReference>
<dbReference type="Pfam" id="PF13358">
    <property type="entry name" value="DDE_3"/>
    <property type="match status" value="1"/>
</dbReference>
<evidence type="ECO:0000313" key="2">
    <source>
        <dbReference type="EMBL" id="KIO00876.1"/>
    </source>
</evidence>
<dbReference type="InterPro" id="IPR036397">
    <property type="entry name" value="RNaseH_sf"/>
</dbReference>
<reference evidence="2 3" key="1">
    <citation type="submission" date="2014-04" db="EMBL/GenBank/DDBJ databases">
        <authorList>
            <consortium name="DOE Joint Genome Institute"/>
            <person name="Kuo A."/>
            <person name="Kohler A."/>
            <person name="Costa M.D."/>
            <person name="Nagy L.G."/>
            <person name="Floudas D."/>
            <person name="Copeland A."/>
            <person name="Barry K.W."/>
            <person name="Cichocki N."/>
            <person name="Veneault-Fourrey C."/>
            <person name="LaButti K."/>
            <person name="Lindquist E.A."/>
            <person name="Lipzen A."/>
            <person name="Lundell T."/>
            <person name="Morin E."/>
            <person name="Murat C."/>
            <person name="Sun H."/>
            <person name="Tunlid A."/>
            <person name="Henrissat B."/>
            <person name="Grigoriev I.V."/>
            <person name="Hibbett D.S."/>
            <person name="Martin F."/>
            <person name="Nordberg H.P."/>
            <person name="Cantor M.N."/>
            <person name="Hua S.X."/>
        </authorList>
    </citation>
    <scope>NUCLEOTIDE SEQUENCE [LARGE SCALE GENOMIC DNA]</scope>
    <source>
        <strain evidence="2 3">Marx 270</strain>
    </source>
</reference>
<dbReference type="AlphaFoldDB" id="A0A0C3P035"/>
<dbReference type="PANTHER" id="PTHR46564">
    <property type="entry name" value="TRANSPOSASE"/>
    <property type="match status" value="1"/>
</dbReference>
<proteinExistence type="predicted"/>
<organism evidence="2 3">
    <name type="scientific">Pisolithus tinctorius Marx 270</name>
    <dbReference type="NCBI Taxonomy" id="870435"/>
    <lineage>
        <taxon>Eukaryota</taxon>
        <taxon>Fungi</taxon>
        <taxon>Dikarya</taxon>
        <taxon>Basidiomycota</taxon>
        <taxon>Agaricomycotina</taxon>
        <taxon>Agaricomycetes</taxon>
        <taxon>Agaricomycetidae</taxon>
        <taxon>Boletales</taxon>
        <taxon>Sclerodermatineae</taxon>
        <taxon>Pisolithaceae</taxon>
        <taxon>Pisolithus</taxon>
    </lineage>
</organism>